<keyword evidence="1" id="KW-0507">mRNA processing</keyword>
<dbReference type="OrthoDB" id="6275295at2759"/>
<feature type="compositionally biased region" description="Basic and acidic residues" evidence="2">
    <location>
        <begin position="215"/>
        <end position="267"/>
    </location>
</feature>
<sequence length="301" mass="35669">MGDGGYFKGTSADQDTRFGDKQKKLLKSMNFPSIFNTKVQMKNVQVNALKPWITKRIIEILGFEDDVVITFIFEYLAEPIPDPKMMQINLTGFLESNTAKFMEELWGLLVSAQEKDNMGIPRAFLEQKKAEIAAKQEADARLKEALKRQREKEEANIRDAQEARERERRERATREVQKEPRNSREEPNRRRRTPSRSRSRSRSPDESRPRRRRRDSPDHRETTRRTKHSGERREHEREERERPRRNETNHSRDSDRNNTRGNDDYRRGDRRKRSLSRSSNSSSGSDQQRSRKRPTQDVKSE</sequence>
<dbReference type="PROSITE" id="PS51025">
    <property type="entry name" value="PWI"/>
    <property type="match status" value="1"/>
</dbReference>
<dbReference type="GO" id="GO:0003723">
    <property type="term" value="F:RNA binding"/>
    <property type="evidence" value="ECO:0007669"/>
    <property type="project" value="TreeGrafter"/>
</dbReference>
<dbReference type="STRING" id="1344416.A0A139ATY0"/>
<proteinExistence type="predicted"/>
<dbReference type="OMA" id="QFVKELW"/>
<dbReference type="AlphaFoldDB" id="A0A139ATY0"/>
<reference evidence="4 5" key="1">
    <citation type="journal article" date="2015" name="Genome Biol. Evol.">
        <title>Phylogenomic analyses indicate that early fungi evolved digesting cell walls of algal ancestors of land plants.</title>
        <authorList>
            <person name="Chang Y."/>
            <person name="Wang S."/>
            <person name="Sekimoto S."/>
            <person name="Aerts A.L."/>
            <person name="Choi C."/>
            <person name="Clum A."/>
            <person name="LaButti K.M."/>
            <person name="Lindquist E.A."/>
            <person name="Yee Ngan C."/>
            <person name="Ohm R.A."/>
            <person name="Salamov A.A."/>
            <person name="Grigoriev I.V."/>
            <person name="Spatafora J.W."/>
            <person name="Berbee M.L."/>
        </authorList>
    </citation>
    <scope>NUCLEOTIDE SEQUENCE [LARGE SCALE GENOMIC DNA]</scope>
    <source>
        <strain evidence="4 5">JEL478</strain>
    </source>
</reference>
<dbReference type="GO" id="GO:0005681">
    <property type="term" value="C:spliceosomal complex"/>
    <property type="evidence" value="ECO:0007669"/>
    <property type="project" value="TreeGrafter"/>
</dbReference>
<dbReference type="EMBL" id="KQ965736">
    <property type="protein sequence ID" value="KXS20168.1"/>
    <property type="molecule type" value="Genomic_DNA"/>
</dbReference>
<dbReference type="InterPro" id="IPR002483">
    <property type="entry name" value="PWI_dom"/>
</dbReference>
<dbReference type="InterPro" id="IPR052225">
    <property type="entry name" value="Ser/Arg_repetitive_matrix"/>
</dbReference>
<keyword evidence="5" id="KW-1185">Reference proteome</keyword>
<evidence type="ECO:0000256" key="2">
    <source>
        <dbReference type="SAM" id="MobiDB-lite"/>
    </source>
</evidence>
<dbReference type="Pfam" id="PF01480">
    <property type="entry name" value="PWI"/>
    <property type="match status" value="1"/>
</dbReference>
<feature type="region of interest" description="Disordered" evidence="2">
    <location>
        <begin position="146"/>
        <end position="301"/>
    </location>
</feature>
<dbReference type="SUPFAM" id="SSF101233">
    <property type="entry name" value="PWI domain"/>
    <property type="match status" value="1"/>
</dbReference>
<name>A0A139ATY0_GONPJ</name>
<dbReference type="GO" id="GO:0048024">
    <property type="term" value="P:regulation of mRNA splicing, via spliceosome"/>
    <property type="evidence" value="ECO:0007669"/>
    <property type="project" value="TreeGrafter"/>
</dbReference>
<evidence type="ECO:0000256" key="1">
    <source>
        <dbReference type="ARBA" id="ARBA00022664"/>
    </source>
</evidence>
<feature type="compositionally biased region" description="Low complexity" evidence="2">
    <location>
        <begin position="276"/>
        <end position="287"/>
    </location>
</feature>
<protein>
    <submittedName>
        <fullName evidence="4">PWI domain-containing protein</fullName>
    </submittedName>
</protein>
<feature type="compositionally biased region" description="Basic residues" evidence="2">
    <location>
        <begin position="189"/>
        <end position="201"/>
    </location>
</feature>
<dbReference type="Gene3D" id="1.20.1390.10">
    <property type="entry name" value="PWI domain"/>
    <property type="match status" value="1"/>
</dbReference>
<evidence type="ECO:0000313" key="4">
    <source>
        <dbReference type="EMBL" id="KXS20168.1"/>
    </source>
</evidence>
<dbReference type="PANTHER" id="PTHR23148">
    <property type="entry name" value="SERINE/ARGININE REGULATED NUCLEAR MATRIX PROTEIN"/>
    <property type="match status" value="1"/>
</dbReference>
<feature type="compositionally biased region" description="Basic and acidic residues" evidence="2">
    <location>
        <begin position="146"/>
        <end position="188"/>
    </location>
</feature>
<dbReference type="PANTHER" id="PTHR23148:SF0">
    <property type="entry name" value="SERINE_ARGININE REPETITIVE MATRIX PROTEIN 1"/>
    <property type="match status" value="1"/>
</dbReference>
<feature type="domain" description="PWI" evidence="3">
    <location>
        <begin position="28"/>
        <end position="127"/>
    </location>
</feature>
<dbReference type="InterPro" id="IPR036483">
    <property type="entry name" value="PWI_dom_sf"/>
</dbReference>
<organism evidence="4 5">
    <name type="scientific">Gonapodya prolifera (strain JEL478)</name>
    <name type="common">Monoblepharis prolifera</name>
    <dbReference type="NCBI Taxonomy" id="1344416"/>
    <lineage>
        <taxon>Eukaryota</taxon>
        <taxon>Fungi</taxon>
        <taxon>Fungi incertae sedis</taxon>
        <taxon>Chytridiomycota</taxon>
        <taxon>Chytridiomycota incertae sedis</taxon>
        <taxon>Monoblepharidomycetes</taxon>
        <taxon>Monoblepharidales</taxon>
        <taxon>Gonapodyaceae</taxon>
        <taxon>Gonapodya</taxon>
    </lineage>
</organism>
<evidence type="ECO:0000259" key="3">
    <source>
        <dbReference type="PROSITE" id="PS51025"/>
    </source>
</evidence>
<dbReference type="GO" id="GO:0006397">
    <property type="term" value="P:mRNA processing"/>
    <property type="evidence" value="ECO:0007669"/>
    <property type="project" value="UniProtKB-KW"/>
</dbReference>
<accession>A0A139ATY0</accession>
<evidence type="ECO:0000313" key="5">
    <source>
        <dbReference type="Proteomes" id="UP000070544"/>
    </source>
</evidence>
<dbReference type="SMART" id="SM00311">
    <property type="entry name" value="PWI"/>
    <property type="match status" value="1"/>
</dbReference>
<gene>
    <name evidence="4" type="ORF">M427DRAFT_52427</name>
</gene>
<dbReference type="Proteomes" id="UP000070544">
    <property type="component" value="Unassembled WGS sequence"/>
</dbReference>